<feature type="region of interest" description="Disordered" evidence="1">
    <location>
        <begin position="125"/>
        <end position="160"/>
    </location>
</feature>
<protein>
    <recommendedName>
        <fullName evidence="2">DUF4637 domain-containing protein</fullName>
    </recommendedName>
</protein>
<sequence length="160" mass="17965">MSQRGEKEEEQKPEKQPRQELEEDETWDDAEPPGARSSARPSLTPSMAPSVRRESWLWSLLPLPLLSGLSWLGDRSKPFQEPLCCELDLGSTSTSGMCPECEITFCKKCEKLHYSRVFIEHGLFGHSPRNPPEGLSPTPSTDGMDLVPAPKETEDKEKEP</sequence>
<feature type="domain" description="DUF4637" evidence="2">
    <location>
        <begin position="85"/>
        <end position="126"/>
    </location>
</feature>
<accession>A0A9Q1ATF2</accession>
<evidence type="ECO:0000256" key="1">
    <source>
        <dbReference type="SAM" id="MobiDB-lite"/>
    </source>
</evidence>
<dbReference type="Proteomes" id="UP001142489">
    <property type="component" value="Unassembled WGS sequence"/>
</dbReference>
<feature type="compositionally biased region" description="Basic and acidic residues" evidence="1">
    <location>
        <begin position="151"/>
        <end position="160"/>
    </location>
</feature>
<dbReference type="AlphaFoldDB" id="A0A9Q1ATF2"/>
<dbReference type="PANTHER" id="PTHR37878">
    <property type="entry name" value="HYPOTHETICAL PROTEIN LOC689039"/>
    <property type="match status" value="1"/>
</dbReference>
<comment type="caution">
    <text evidence="3">The sequence shown here is derived from an EMBL/GenBank/DDBJ whole genome shotgun (WGS) entry which is preliminary data.</text>
</comment>
<keyword evidence="4" id="KW-1185">Reference proteome</keyword>
<dbReference type="PANTHER" id="PTHR37878:SF1">
    <property type="entry name" value="DUF4637 DOMAIN-CONTAINING PROTEIN"/>
    <property type="match status" value="1"/>
</dbReference>
<dbReference type="InterPro" id="IPR029174">
    <property type="entry name" value="DUF4637"/>
</dbReference>
<evidence type="ECO:0000313" key="3">
    <source>
        <dbReference type="EMBL" id="KAJ7309008.1"/>
    </source>
</evidence>
<evidence type="ECO:0000259" key="2">
    <source>
        <dbReference type="Pfam" id="PF15470"/>
    </source>
</evidence>
<name>A0A9Q1ATF2_9SAUR</name>
<evidence type="ECO:0000313" key="4">
    <source>
        <dbReference type="Proteomes" id="UP001142489"/>
    </source>
</evidence>
<dbReference type="OrthoDB" id="9666283at2759"/>
<dbReference type="EMBL" id="JAPFRF010000017">
    <property type="protein sequence ID" value="KAJ7309008.1"/>
    <property type="molecule type" value="Genomic_DNA"/>
</dbReference>
<dbReference type="Pfam" id="PF15470">
    <property type="entry name" value="DUF4637"/>
    <property type="match status" value="1"/>
</dbReference>
<proteinExistence type="predicted"/>
<feature type="compositionally biased region" description="Acidic residues" evidence="1">
    <location>
        <begin position="21"/>
        <end position="31"/>
    </location>
</feature>
<gene>
    <name evidence="3" type="ORF">JRQ81_008293</name>
</gene>
<feature type="region of interest" description="Disordered" evidence="1">
    <location>
        <begin position="1"/>
        <end position="48"/>
    </location>
</feature>
<feature type="compositionally biased region" description="Basic and acidic residues" evidence="1">
    <location>
        <begin position="1"/>
        <end position="20"/>
    </location>
</feature>
<organism evidence="3 4">
    <name type="scientific">Phrynocephalus forsythii</name>
    <dbReference type="NCBI Taxonomy" id="171643"/>
    <lineage>
        <taxon>Eukaryota</taxon>
        <taxon>Metazoa</taxon>
        <taxon>Chordata</taxon>
        <taxon>Craniata</taxon>
        <taxon>Vertebrata</taxon>
        <taxon>Euteleostomi</taxon>
        <taxon>Lepidosauria</taxon>
        <taxon>Squamata</taxon>
        <taxon>Bifurcata</taxon>
        <taxon>Unidentata</taxon>
        <taxon>Episquamata</taxon>
        <taxon>Toxicofera</taxon>
        <taxon>Iguania</taxon>
        <taxon>Acrodonta</taxon>
        <taxon>Agamidae</taxon>
        <taxon>Agaminae</taxon>
        <taxon>Phrynocephalus</taxon>
    </lineage>
</organism>
<reference evidence="3" key="1">
    <citation type="journal article" date="2023" name="DNA Res.">
        <title>Chromosome-level genome assembly of Phrynocephalus forsythii using third-generation DNA sequencing and Hi-C analysis.</title>
        <authorList>
            <person name="Qi Y."/>
            <person name="Zhao W."/>
            <person name="Zhao Y."/>
            <person name="Niu C."/>
            <person name="Cao S."/>
            <person name="Zhang Y."/>
        </authorList>
    </citation>
    <scope>NUCLEOTIDE SEQUENCE</scope>
    <source>
        <tissue evidence="3">Muscle</tissue>
    </source>
</reference>